<sequence length="603" mass="68256">MNWTGGKLFRHSFKDKNTLKARERLHFAKVKRLAHKNRREVASPSRLPGSTPVFAQRQQENGHSEPIDHSPYFGTQARITSKKHKPQSHTRHLNALSPTKEDSHLFSEINTLPSSQTDKLDDLRRRLLQKSDWASISISRPLNVHFTTEEERYNYGRRRPLTNADRQRLVSTEKRRAPIFQPYGWPSKGRKKRGMEDDVSTQPNIDDISIRIHEHKVTELTPRLPSVSHVGSRLSSESMLLDREESFDGDMMDSSSILVNPRSSGTLGTLGLQDSSTLPAARNPMLHEGEQTHIDDSSAKFPVLNRQGLFATHGYQTRYIPPIADSAGPWQYSTQEEFPFDIPGLEMKSPVEEPMREQNNSFFNERNEISSATKSDNRIGRRLSANPAKSPRRVFFGQRVEEKPNDYPNADDIWKRLIFKQRDETNKPNEMLITDLYNDFYKRRNTVDVEDTSSINESKGLDDNINIATDVSVNSEVFPTAENTPLHCAASPGDGEEVPSETDFLSQFSPMEGYIDEYLSVMSMHNNAAKSNNSICLASPEGNFSNHDSLEASGTPDQAPGFSHERVTRFPATSSLDPSSSNVFNRQQLPTDRMSYMPGYSAA</sequence>
<organism evidence="2 3">
    <name type="scientific">Uncinocarpus reesii (strain UAMH 1704)</name>
    <dbReference type="NCBI Taxonomy" id="336963"/>
    <lineage>
        <taxon>Eukaryota</taxon>
        <taxon>Fungi</taxon>
        <taxon>Dikarya</taxon>
        <taxon>Ascomycota</taxon>
        <taxon>Pezizomycotina</taxon>
        <taxon>Eurotiomycetes</taxon>
        <taxon>Eurotiomycetidae</taxon>
        <taxon>Onygenales</taxon>
        <taxon>Onygenaceae</taxon>
        <taxon>Uncinocarpus</taxon>
    </lineage>
</organism>
<dbReference type="VEuPathDB" id="FungiDB:UREG_00210"/>
<dbReference type="RefSeq" id="XP_002540697.1">
    <property type="nucleotide sequence ID" value="XM_002540651.1"/>
</dbReference>
<gene>
    <name evidence="2" type="ORF">UREG_00210</name>
</gene>
<dbReference type="InParanoid" id="C4JKX7"/>
<protein>
    <submittedName>
        <fullName evidence="2">Uncharacterized protein</fullName>
    </submittedName>
</protein>
<dbReference type="EMBL" id="CH476615">
    <property type="protein sequence ID" value="EEP75364.1"/>
    <property type="molecule type" value="Genomic_DNA"/>
</dbReference>
<dbReference type="HOGENOM" id="CLU_486594_0_0_1"/>
<feature type="compositionally biased region" description="Polar residues" evidence="1">
    <location>
        <begin position="571"/>
        <end position="590"/>
    </location>
</feature>
<feature type="region of interest" description="Disordered" evidence="1">
    <location>
        <begin position="78"/>
        <end position="104"/>
    </location>
</feature>
<dbReference type="OrthoDB" id="5426563at2759"/>
<feature type="region of interest" description="Disordered" evidence="1">
    <location>
        <begin position="180"/>
        <end position="202"/>
    </location>
</feature>
<keyword evidence="3" id="KW-1185">Reference proteome</keyword>
<evidence type="ECO:0000313" key="2">
    <source>
        <dbReference type="EMBL" id="EEP75364.1"/>
    </source>
</evidence>
<reference evidence="3" key="1">
    <citation type="journal article" date="2009" name="Genome Res.">
        <title>Comparative genomic analyses of the human fungal pathogens Coccidioides and their relatives.</title>
        <authorList>
            <person name="Sharpton T.J."/>
            <person name="Stajich J.E."/>
            <person name="Rounsley S.D."/>
            <person name="Gardner M.J."/>
            <person name="Wortman J.R."/>
            <person name="Jordar V.S."/>
            <person name="Maiti R."/>
            <person name="Kodira C.D."/>
            <person name="Neafsey D.E."/>
            <person name="Zeng Q."/>
            <person name="Hung C.-Y."/>
            <person name="McMahan C."/>
            <person name="Muszewska A."/>
            <person name="Grynberg M."/>
            <person name="Mandel M.A."/>
            <person name="Kellner E.M."/>
            <person name="Barker B.M."/>
            <person name="Galgiani J.N."/>
            <person name="Orbach M.J."/>
            <person name="Kirkland T.N."/>
            <person name="Cole G.T."/>
            <person name="Henn M.R."/>
            <person name="Birren B.W."/>
            <person name="Taylor J.W."/>
        </authorList>
    </citation>
    <scope>NUCLEOTIDE SEQUENCE [LARGE SCALE GENOMIC DNA]</scope>
    <source>
        <strain evidence="3">UAMH 1704</strain>
    </source>
</reference>
<dbReference type="GeneID" id="8444860"/>
<accession>C4JKX7</accession>
<dbReference type="KEGG" id="ure:UREG_00210"/>
<dbReference type="AlphaFoldDB" id="C4JKX7"/>
<dbReference type="OMA" id="AISIRIN"/>
<evidence type="ECO:0000313" key="3">
    <source>
        <dbReference type="Proteomes" id="UP000002058"/>
    </source>
</evidence>
<dbReference type="Proteomes" id="UP000002058">
    <property type="component" value="Unassembled WGS sequence"/>
</dbReference>
<feature type="region of interest" description="Disordered" evidence="1">
    <location>
        <begin position="571"/>
        <end position="603"/>
    </location>
</feature>
<proteinExistence type="predicted"/>
<feature type="compositionally biased region" description="Basic residues" evidence="1">
    <location>
        <begin position="80"/>
        <end position="92"/>
    </location>
</feature>
<dbReference type="eggNOG" id="ENOG502SVDD">
    <property type="taxonomic scope" value="Eukaryota"/>
</dbReference>
<evidence type="ECO:0000256" key="1">
    <source>
        <dbReference type="SAM" id="MobiDB-lite"/>
    </source>
</evidence>
<name>C4JKX7_UNCRE</name>